<feature type="transmembrane region" description="Helical" evidence="6">
    <location>
        <begin position="372"/>
        <end position="393"/>
    </location>
</feature>
<sequence>MSVPNEQMVNGYQPSSELPQRRSFGLIDALWAIAMLVGAGIGYAQYSASLDFYATGTLFGAALGLGFLGWIWPATRWLTAVVAAVSLFALWRYNILGADGAIGRAALAEFQESTFLFKFLLSSQAATMWMVALFFLSIPTYFISTLTRSAYGLKVGSALVWSGVAMGFIGFFSRWREGYLINLDYGHIPVSNLYEVFIVFAVVTALLYLYYEKRYNNRSLGGFVMLIVGVALGFLLWYQFTRDAEVIAPLVPALNSWWMKIHVPANFIGYGTFAIAAMVGIAYLIKDKMGGDGPNDRLPSLAVMDDIQYKAIALGFAFFTIATILGAMWAAEAWGGYWSWDPKETWALIVWLNYAAWLHMRLTKGWRGPVMAWWSIGGLFITSFAFLGVNMFLSGLHSYGEL</sequence>
<evidence type="ECO:0000256" key="6">
    <source>
        <dbReference type="SAM" id="Phobius"/>
    </source>
</evidence>
<protein>
    <submittedName>
        <fullName evidence="8">C-type cytochrome biogenesis protein CcsB</fullName>
    </submittedName>
</protein>
<dbReference type="PANTHER" id="PTHR30071:SF1">
    <property type="entry name" value="CYTOCHROME B_B6 PROTEIN-RELATED"/>
    <property type="match status" value="1"/>
</dbReference>
<feature type="transmembrane region" description="Helical" evidence="6">
    <location>
        <begin position="267"/>
        <end position="286"/>
    </location>
</feature>
<keyword evidence="5 6" id="KW-0472">Membrane</keyword>
<evidence type="ECO:0000256" key="1">
    <source>
        <dbReference type="ARBA" id="ARBA00004141"/>
    </source>
</evidence>
<comment type="subcellular location">
    <subcellularLocation>
        <location evidence="1">Membrane</location>
        <topology evidence="1">Multi-pass membrane protein</topology>
    </subcellularLocation>
</comment>
<evidence type="ECO:0000256" key="5">
    <source>
        <dbReference type="ARBA" id="ARBA00023136"/>
    </source>
</evidence>
<keyword evidence="3" id="KW-0201">Cytochrome c-type biogenesis</keyword>
<keyword evidence="4 6" id="KW-1133">Transmembrane helix</keyword>
<accession>A0ABZ0YYA3</accession>
<feature type="transmembrane region" description="Helical" evidence="6">
    <location>
        <begin position="52"/>
        <end position="72"/>
    </location>
</feature>
<feature type="transmembrane region" description="Helical" evidence="6">
    <location>
        <begin position="115"/>
        <end position="143"/>
    </location>
</feature>
<dbReference type="EMBL" id="CP140153">
    <property type="protein sequence ID" value="WQH16539.1"/>
    <property type="molecule type" value="Genomic_DNA"/>
</dbReference>
<evidence type="ECO:0000256" key="3">
    <source>
        <dbReference type="ARBA" id="ARBA00022748"/>
    </source>
</evidence>
<dbReference type="InterPro" id="IPR002541">
    <property type="entry name" value="Cyt_c_assembly"/>
</dbReference>
<keyword evidence="2 6" id="KW-0812">Transmembrane</keyword>
<organism evidence="8 9">
    <name type="scientific">Guyparkeria halophila</name>
    <dbReference type="NCBI Taxonomy" id="47960"/>
    <lineage>
        <taxon>Bacteria</taxon>
        <taxon>Pseudomonadati</taxon>
        <taxon>Pseudomonadota</taxon>
        <taxon>Gammaproteobacteria</taxon>
        <taxon>Chromatiales</taxon>
        <taxon>Thioalkalibacteraceae</taxon>
        <taxon>Guyparkeria</taxon>
    </lineage>
</organism>
<evidence type="ECO:0000313" key="8">
    <source>
        <dbReference type="EMBL" id="WQH16539.1"/>
    </source>
</evidence>
<proteinExistence type="predicted"/>
<keyword evidence="9" id="KW-1185">Reference proteome</keyword>
<gene>
    <name evidence="8" type="primary">ccsB</name>
    <name evidence="8" type="ORF">SR882_01175</name>
</gene>
<reference evidence="8 9" key="1">
    <citation type="submission" date="2023-11" db="EMBL/GenBank/DDBJ databases">
        <title>MicrobeMod: A computational toolkit for identifying prokaryotic methylation and restriction-modification with nanopore sequencing.</title>
        <authorList>
            <person name="Crits-Christoph A."/>
            <person name="Kang S.C."/>
            <person name="Lee H."/>
            <person name="Ostrov N."/>
        </authorList>
    </citation>
    <scope>NUCLEOTIDE SEQUENCE [LARGE SCALE GENOMIC DNA]</scope>
    <source>
        <strain evidence="8 9">ATCC 49870</strain>
    </source>
</reference>
<feature type="transmembrane region" description="Helical" evidence="6">
    <location>
        <begin position="193"/>
        <end position="211"/>
    </location>
</feature>
<dbReference type="RefSeq" id="WP_322521530.1">
    <property type="nucleotide sequence ID" value="NZ_CP140153.1"/>
</dbReference>
<dbReference type="InterPro" id="IPR017562">
    <property type="entry name" value="Cyt_c_biogenesis_CcsA"/>
</dbReference>
<dbReference type="PANTHER" id="PTHR30071">
    <property type="entry name" value="HEME EXPORTER PROTEIN C"/>
    <property type="match status" value="1"/>
</dbReference>
<dbReference type="Proteomes" id="UP001327459">
    <property type="component" value="Chromosome"/>
</dbReference>
<feature type="transmembrane region" description="Helical" evidence="6">
    <location>
        <begin position="307"/>
        <end position="331"/>
    </location>
</feature>
<feature type="transmembrane region" description="Helical" evidence="6">
    <location>
        <begin position="77"/>
        <end position="95"/>
    </location>
</feature>
<feature type="domain" description="Cytochrome c assembly protein" evidence="7">
    <location>
        <begin position="190"/>
        <end position="397"/>
    </location>
</feature>
<evidence type="ECO:0000259" key="7">
    <source>
        <dbReference type="Pfam" id="PF01578"/>
    </source>
</evidence>
<dbReference type="InterPro" id="IPR045062">
    <property type="entry name" value="Cyt_c_biogenesis_CcsA/CcmC"/>
</dbReference>
<feature type="transmembrane region" description="Helical" evidence="6">
    <location>
        <begin position="223"/>
        <end position="240"/>
    </location>
</feature>
<dbReference type="NCBIfam" id="TIGR03144">
    <property type="entry name" value="cytochr_II_ccsB"/>
    <property type="match status" value="1"/>
</dbReference>
<feature type="transmembrane region" description="Helical" evidence="6">
    <location>
        <begin position="155"/>
        <end position="173"/>
    </location>
</feature>
<feature type="transmembrane region" description="Helical" evidence="6">
    <location>
        <begin position="343"/>
        <end position="360"/>
    </location>
</feature>
<feature type="transmembrane region" description="Helical" evidence="6">
    <location>
        <begin position="24"/>
        <end position="46"/>
    </location>
</feature>
<dbReference type="Pfam" id="PF01578">
    <property type="entry name" value="Cytochrom_C_asm"/>
    <property type="match status" value="1"/>
</dbReference>
<evidence type="ECO:0000256" key="2">
    <source>
        <dbReference type="ARBA" id="ARBA00022692"/>
    </source>
</evidence>
<evidence type="ECO:0000313" key="9">
    <source>
        <dbReference type="Proteomes" id="UP001327459"/>
    </source>
</evidence>
<evidence type="ECO:0000256" key="4">
    <source>
        <dbReference type="ARBA" id="ARBA00022989"/>
    </source>
</evidence>
<name>A0ABZ0YYA3_9GAMM</name>